<dbReference type="InterPro" id="IPR044636">
    <property type="entry name" value="RADIALIS-like"/>
</dbReference>
<evidence type="ECO:0000256" key="3">
    <source>
        <dbReference type="ARBA" id="ARBA00023163"/>
    </source>
</evidence>
<dbReference type="Gene3D" id="1.10.10.60">
    <property type="entry name" value="Homeodomain-like"/>
    <property type="match status" value="1"/>
</dbReference>
<dbReference type="Pfam" id="PF00249">
    <property type="entry name" value="Myb_DNA-binding"/>
    <property type="match status" value="1"/>
</dbReference>
<organism evidence="7 8">
    <name type="scientific">Kalanchoe fedtschenkoi</name>
    <name type="common">Lavender scallops</name>
    <name type="synonym">South American air plant</name>
    <dbReference type="NCBI Taxonomy" id="63787"/>
    <lineage>
        <taxon>Eukaryota</taxon>
        <taxon>Viridiplantae</taxon>
        <taxon>Streptophyta</taxon>
        <taxon>Embryophyta</taxon>
        <taxon>Tracheophyta</taxon>
        <taxon>Spermatophyta</taxon>
        <taxon>Magnoliopsida</taxon>
        <taxon>eudicotyledons</taxon>
        <taxon>Gunneridae</taxon>
        <taxon>Pentapetalae</taxon>
        <taxon>Saxifragales</taxon>
        <taxon>Crassulaceae</taxon>
        <taxon>Kalanchoe</taxon>
    </lineage>
</organism>
<keyword evidence="8" id="KW-1185">Reference proteome</keyword>
<dbReference type="AlphaFoldDB" id="A0A7N0V3J0"/>
<dbReference type="PROSITE" id="PS50090">
    <property type="entry name" value="MYB_LIKE"/>
    <property type="match status" value="1"/>
</dbReference>
<dbReference type="SMART" id="SM00717">
    <property type="entry name" value="SANT"/>
    <property type="match status" value="1"/>
</dbReference>
<feature type="domain" description="Myb-like" evidence="6">
    <location>
        <begin position="10"/>
        <end position="66"/>
    </location>
</feature>
<feature type="region of interest" description="Disordered" evidence="5">
    <location>
        <begin position="1"/>
        <end position="21"/>
    </location>
</feature>
<dbReference type="Proteomes" id="UP000594263">
    <property type="component" value="Unplaced"/>
</dbReference>
<protein>
    <recommendedName>
        <fullName evidence="6">Myb-like domain-containing protein</fullName>
    </recommendedName>
</protein>
<evidence type="ECO:0000256" key="1">
    <source>
        <dbReference type="ARBA" id="ARBA00004123"/>
    </source>
</evidence>
<dbReference type="Gramene" id="Kaladp0099s0038.1.v1.1">
    <property type="protein sequence ID" value="Kaladp0099s0038.1.v1.1.CDS.1"/>
    <property type="gene ID" value="Kaladp0099s0038.v1.1"/>
</dbReference>
<dbReference type="InterPro" id="IPR009057">
    <property type="entry name" value="Homeodomain-like_sf"/>
</dbReference>
<name>A0A7N0V3J0_KALFE</name>
<dbReference type="CDD" id="cd00167">
    <property type="entry name" value="SANT"/>
    <property type="match status" value="1"/>
</dbReference>
<dbReference type="EnsemblPlants" id="Kaladp0099s0038.1.v1.1">
    <property type="protein sequence ID" value="Kaladp0099s0038.1.v1.1.CDS.1"/>
    <property type="gene ID" value="Kaladp0099s0038.v1.1"/>
</dbReference>
<dbReference type="SUPFAM" id="SSF46689">
    <property type="entry name" value="Homeodomain-like"/>
    <property type="match status" value="1"/>
</dbReference>
<feature type="region of interest" description="Disordered" evidence="5">
    <location>
        <begin position="82"/>
        <end position="108"/>
    </location>
</feature>
<reference evidence="7" key="1">
    <citation type="submission" date="2021-01" db="UniProtKB">
        <authorList>
            <consortium name="EnsemblPlants"/>
        </authorList>
    </citation>
    <scope>IDENTIFICATION</scope>
</reference>
<keyword evidence="4" id="KW-0539">Nucleus</keyword>
<evidence type="ECO:0000313" key="8">
    <source>
        <dbReference type="Proteomes" id="UP000594263"/>
    </source>
</evidence>
<comment type="subcellular location">
    <subcellularLocation>
        <location evidence="1">Nucleus</location>
    </subcellularLocation>
</comment>
<sequence>MSSSNNSNSATPSRTTTWTREEDKRFEEALALYIDQDPSTRWDNVVRQMGESKTVEEVIHHYQLLVDDVNNIEAGRISLPDYVDDDTDEALSTSSPPSNSNDKCRGGK</sequence>
<proteinExistence type="predicted"/>
<dbReference type="FunFam" id="1.10.10.60:FF:000154">
    <property type="entry name" value="Transcription factor SRM1"/>
    <property type="match status" value="1"/>
</dbReference>
<keyword evidence="2" id="KW-0805">Transcription regulation</keyword>
<dbReference type="PANTHER" id="PTHR43952">
    <property type="entry name" value="MYB FAMILY TRANSCRIPTION FACTOR-RELATED"/>
    <property type="match status" value="1"/>
</dbReference>
<dbReference type="GO" id="GO:0003700">
    <property type="term" value="F:DNA-binding transcription factor activity"/>
    <property type="evidence" value="ECO:0007669"/>
    <property type="project" value="InterPro"/>
</dbReference>
<feature type="compositionally biased region" description="Polar residues" evidence="5">
    <location>
        <begin position="90"/>
        <end position="101"/>
    </location>
</feature>
<evidence type="ECO:0000313" key="7">
    <source>
        <dbReference type="EnsemblPlants" id="Kaladp0099s0038.1.v1.1.CDS.1"/>
    </source>
</evidence>
<dbReference type="PANTHER" id="PTHR43952:SF75">
    <property type="entry name" value="PROTEIN RADIALIS-LIKE 6"/>
    <property type="match status" value="1"/>
</dbReference>
<dbReference type="GO" id="GO:0005634">
    <property type="term" value="C:nucleus"/>
    <property type="evidence" value="ECO:0007669"/>
    <property type="project" value="UniProtKB-SubCell"/>
</dbReference>
<evidence type="ECO:0000256" key="4">
    <source>
        <dbReference type="ARBA" id="ARBA00023242"/>
    </source>
</evidence>
<evidence type="ECO:0000256" key="2">
    <source>
        <dbReference type="ARBA" id="ARBA00023015"/>
    </source>
</evidence>
<accession>A0A7N0V3J0</accession>
<dbReference type="InterPro" id="IPR001005">
    <property type="entry name" value="SANT/Myb"/>
</dbReference>
<keyword evidence="3" id="KW-0804">Transcription</keyword>
<evidence type="ECO:0000256" key="5">
    <source>
        <dbReference type="SAM" id="MobiDB-lite"/>
    </source>
</evidence>
<evidence type="ECO:0000259" key="6">
    <source>
        <dbReference type="PROSITE" id="PS50090"/>
    </source>
</evidence>